<name>A0A9N8HT70_9STRA</name>
<evidence type="ECO:0000313" key="3">
    <source>
        <dbReference type="Proteomes" id="UP001153069"/>
    </source>
</evidence>
<dbReference type="EMBL" id="CAICTM010001473">
    <property type="protein sequence ID" value="CAB9523945.1"/>
    <property type="molecule type" value="Genomic_DNA"/>
</dbReference>
<evidence type="ECO:0000313" key="2">
    <source>
        <dbReference type="EMBL" id="CAB9523945.1"/>
    </source>
</evidence>
<organism evidence="2 3">
    <name type="scientific">Seminavis robusta</name>
    <dbReference type="NCBI Taxonomy" id="568900"/>
    <lineage>
        <taxon>Eukaryota</taxon>
        <taxon>Sar</taxon>
        <taxon>Stramenopiles</taxon>
        <taxon>Ochrophyta</taxon>
        <taxon>Bacillariophyta</taxon>
        <taxon>Bacillariophyceae</taxon>
        <taxon>Bacillariophycidae</taxon>
        <taxon>Naviculales</taxon>
        <taxon>Naviculaceae</taxon>
        <taxon>Seminavis</taxon>
    </lineage>
</organism>
<dbReference type="AlphaFoldDB" id="A0A9N8HT70"/>
<accession>A0A9N8HT70</accession>
<evidence type="ECO:0000256" key="1">
    <source>
        <dbReference type="SAM" id="MobiDB-lite"/>
    </source>
</evidence>
<feature type="compositionally biased region" description="Low complexity" evidence="1">
    <location>
        <begin position="202"/>
        <end position="225"/>
    </location>
</feature>
<gene>
    <name evidence="2" type="ORF">SEMRO_1475_G275800.1</name>
</gene>
<feature type="region of interest" description="Disordered" evidence="1">
    <location>
        <begin position="197"/>
        <end position="225"/>
    </location>
</feature>
<keyword evidence="3" id="KW-1185">Reference proteome</keyword>
<dbReference type="Proteomes" id="UP001153069">
    <property type="component" value="Unassembled WGS sequence"/>
</dbReference>
<dbReference type="OrthoDB" id="41458at2759"/>
<protein>
    <submittedName>
        <fullName evidence="2">Uncharacterized protein</fullName>
    </submittedName>
</protein>
<sequence length="225" mass="24409">MSGFFAKVKNATKFIGAASQKTKLKAEIAYIDNTMKGRKQQFGVEMYDLMEQKKTFGGKTETEPKVVEVYEGAEKDMAMIIEKKDAKQGEIDALGATNKDLPAETMGEKASKAGKQAKDAAVKTKIQAEMALLDREIKARKQLFGIQLYDAIMQMEAYEPTDTEVKAILDAAKQDIGEQQAKKDVKQEEINVLDAEQAAAGEAVSSSATAPPAEANATTTTNSDV</sequence>
<reference evidence="2" key="1">
    <citation type="submission" date="2020-06" db="EMBL/GenBank/DDBJ databases">
        <authorList>
            <consortium name="Plant Systems Biology data submission"/>
        </authorList>
    </citation>
    <scope>NUCLEOTIDE SEQUENCE</scope>
    <source>
        <strain evidence="2">D6</strain>
    </source>
</reference>
<proteinExistence type="predicted"/>
<comment type="caution">
    <text evidence="2">The sequence shown here is derived from an EMBL/GenBank/DDBJ whole genome shotgun (WGS) entry which is preliminary data.</text>
</comment>